<keyword evidence="3" id="KW-1185">Reference proteome</keyword>
<reference evidence="2" key="2">
    <citation type="submission" date="2021-03" db="UniProtKB">
        <authorList>
            <consortium name="EnsemblPlants"/>
        </authorList>
    </citation>
    <scope>IDENTIFICATION</scope>
</reference>
<sequence>MPDGGDEAGMRMSDSESSYDEKWDSMWENESSDDEAGKTLSDNGSPGDEPLAKKPKLASDLNEVTIDEHLEAIEEAALKELILDSCGNFLVGCKQLPGLLYDSLIEGLATLVHLLYDKEDFYRMGSSRMVIDQQNKFWEELAPVGEKNESVLEFCKCIFYKKVDRERYSLLTERDLSRMVLHYSSLSYQKPYMSTIHDDILKAIRKVKLCPRLSVDQYTDLLIEMFTDREMKCQEFLIAKAVKIID</sequence>
<proteinExistence type="predicted"/>
<dbReference type="Gramene" id="AUR62002744-RA">
    <property type="protein sequence ID" value="AUR62002744-RA:cds"/>
    <property type="gene ID" value="AUR62002744"/>
</dbReference>
<feature type="region of interest" description="Disordered" evidence="1">
    <location>
        <begin position="1"/>
        <end position="56"/>
    </location>
</feature>
<protein>
    <submittedName>
        <fullName evidence="2">Uncharacterized protein</fullName>
    </submittedName>
</protein>
<name>A0A803KUN6_CHEQI</name>
<evidence type="ECO:0000313" key="3">
    <source>
        <dbReference type="Proteomes" id="UP000596660"/>
    </source>
</evidence>
<reference evidence="2" key="1">
    <citation type="journal article" date="2017" name="Nature">
        <title>The genome of Chenopodium quinoa.</title>
        <authorList>
            <person name="Jarvis D.E."/>
            <person name="Ho Y.S."/>
            <person name="Lightfoot D.J."/>
            <person name="Schmoeckel S.M."/>
            <person name="Li B."/>
            <person name="Borm T.J.A."/>
            <person name="Ohyanagi H."/>
            <person name="Mineta K."/>
            <person name="Michell C.T."/>
            <person name="Saber N."/>
            <person name="Kharbatia N.M."/>
            <person name="Rupper R.R."/>
            <person name="Sharp A.R."/>
            <person name="Dally N."/>
            <person name="Boughton B.A."/>
            <person name="Woo Y.H."/>
            <person name="Gao G."/>
            <person name="Schijlen E.G.W.M."/>
            <person name="Guo X."/>
            <person name="Momin A.A."/>
            <person name="Negrao S."/>
            <person name="Al-Babili S."/>
            <person name="Gehring C."/>
            <person name="Roessner U."/>
            <person name="Jung C."/>
            <person name="Murphy K."/>
            <person name="Arold S.T."/>
            <person name="Gojobori T."/>
            <person name="van der Linden C.G."/>
            <person name="van Loo E.N."/>
            <person name="Jellen E.N."/>
            <person name="Maughan P.J."/>
            <person name="Tester M."/>
        </authorList>
    </citation>
    <scope>NUCLEOTIDE SEQUENCE [LARGE SCALE GENOMIC DNA]</scope>
    <source>
        <strain evidence="2">cv. PI 614886</strain>
    </source>
</reference>
<organism evidence="2 3">
    <name type="scientific">Chenopodium quinoa</name>
    <name type="common">Quinoa</name>
    <dbReference type="NCBI Taxonomy" id="63459"/>
    <lineage>
        <taxon>Eukaryota</taxon>
        <taxon>Viridiplantae</taxon>
        <taxon>Streptophyta</taxon>
        <taxon>Embryophyta</taxon>
        <taxon>Tracheophyta</taxon>
        <taxon>Spermatophyta</taxon>
        <taxon>Magnoliopsida</taxon>
        <taxon>eudicotyledons</taxon>
        <taxon>Gunneridae</taxon>
        <taxon>Pentapetalae</taxon>
        <taxon>Caryophyllales</taxon>
        <taxon>Chenopodiaceae</taxon>
        <taxon>Chenopodioideae</taxon>
        <taxon>Atripliceae</taxon>
        <taxon>Chenopodium</taxon>
    </lineage>
</organism>
<evidence type="ECO:0000313" key="2">
    <source>
        <dbReference type="EnsemblPlants" id="AUR62002744-RA:cds"/>
    </source>
</evidence>
<dbReference type="Proteomes" id="UP000596660">
    <property type="component" value="Unplaced"/>
</dbReference>
<dbReference type="EnsemblPlants" id="AUR62002744-RA">
    <property type="protein sequence ID" value="AUR62002744-RA:cds"/>
    <property type="gene ID" value="AUR62002744"/>
</dbReference>
<dbReference type="AlphaFoldDB" id="A0A803KUN6"/>
<evidence type="ECO:0000256" key="1">
    <source>
        <dbReference type="SAM" id="MobiDB-lite"/>
    </source>
</evidence>
<accession>A0A803KUN6</accession>